<evidence type="ECO:0000256" key="2">
    <source>
        <dbReference type="ARBA" id="ARBA00005979"/>
    </source>
</evidence>
<dbReference type="AlphaFoldDB" id="A0A8J7D033"/>
<dbReference type="PANTHER" id="PTHR22893">
    <property type="entry name" value="NADH OXIDOREDUCTASE-RELATED"/>
    <property type="match status" value="1"/>
</dbReference>
<dbReference type="EMBL" id="JACVXA010000034">
    <property type="protein sequence ID" value="MBE3638878.1"/>
    <property type="molecule type" value="Genomic_DNA"/>
</dbReference>
<sequence length="362" mass="38854">MSDMSPLFTPLRAGNLMLPNRVLMAPLTRNRAPADGTPARMAETYYAQRASAGLIVSEATQVSPMGKGYIDTPGIHEQAHADAWARIVEAVHAAGGRIVLQLWHVGRISHSSLLPGGAAPVSASAVRAESKTFTANGFEPCSPPEALSLDGIARTLDDYETAARLAKAAGFDGVEVHGANGYLLDQFLQDGVNRRDDAYGGSVENRMRLLREVVERVSSVFDPGDVGVRLSPLGQANDISDSDPEGLFSAVIDMLSGRGLAYLHLIEEFYGADTTDADRDMLRRLRGRFDGVYFGNGGYDGARAAAAIREGGADAIAFGRPFIANPDLPERFRRGAALTPPDQDTFYGGDETGYTDYPFLDR</sequence>
<name>A0A8J7D033_9RHOB</name>
<protein>
    <submittedName>
        <fullName evidence="5">Alkene reductase</fullName>
    </submittedName>
</protein>
<dbReference type="InterPro" id="IPR013785">
    <property type="entry name" value="Aldolase_TIM"/>
</dbReference>
<dbReference type="RefSeq" id="WP_193182948.1">
    <property type="nucleotide sequence ID" value="NZ_JACVXA010000034.1"/>
</dbReference>
<dbReference type="Gene3D" id="3.20.20.70">
    <property type="entry name" value="Aldolase class I"/>
    <property type="match status" value="1"/>
</dbReference>
<dbReference type="InterPro" id="IPR001155">
    <property type="entry name" value="OxRdtase_FMN_N"/>
</dbReference>
<dbReference type="GO" id="GO:0010181">
    <property type="term" value="F:FMN binding"/>
    <property type="evidence" value="ECO:0007669"/>
    <property type="project" value="InterPro"/>
</dbReference>
<evidence type="ECO:0000256" key="1">
    <source>
        <dbReference type="ARBA" id="ARBA00001917"/>
    </source>
</evidence>
<dbReference type="CDD" id="cd02933">
    <property type="entry name" value="OYE_like_FMN"/>
    <property type="match status" value="1"/>
</dbReference>
<dbReference type="FunFam" id="3.20.20.70:FF:000059">
    <property type="entry name" value="N-ethylmaleimide reductase, FMN-linked"/>
    <property type="match status" value="1"/>
</dbReference>
<feature type="domain" description="NADH:flavin oxidoreductase/NADH oxidase N-terminal" evidence="4">
    <location>
        <begin position="7"/>
        <end position="336"/>
    </location>
</feature>
<dbReference type="GO" id="GO:0016628">
    <property type="term" value="F:oxidoreductase activity, acting on the CH-CH group of donors, NAD or NADP as acceptor"/>
    <property type="evidence" value="ECO:0007669"/>
    <property type="project" value="UniProtKB-ARBA"/>
</dbReference>
<evidence type="ECO:0000259" key="4">
    <source>
        <dbReference type="Pfam" id="PF00724"/>
    </source>
</evidence>
<organism evidence="5 6">
    <name type="scientific">Mangrovicoccus algicola</name>
    <dbReference type="NCBI Taxonomy" id="2771008"/>
    <lineage>
        <taxon>Bacteria</taxon>
        <taxon>Pseudomonadati</taxon>
        <taxon>Pseudomonadota</taxon>
        <taxon>Alphaproteobacteria</taxon>
        <taxon>Rhodobacterales</taxon>
        <taxon>Paracoccaceae</taxon>
        <taxon>Mangrovicoccus</taxon>
    </lineage>
</organism>
<comment type="caution">
    <text evidence="5">The sequence shown here is derived from an EMBL/GenBank/DDBJ whole genome shotgun (WGS) entry which is preliminary data.</text>
</comment>
<proteinExistence type="inferred from homology"/>
<dbReference type="InterPro" id="IPR045247">
    <property type="entry name" value="Oye-like"/>
</dbReference>
<dbReference type="GO" id="GO:0005829">
    <property type="term" value="C:cytosol"/>
    <property type="evidence" value="ECO:0007669"/>
    <property type="project" value="TreeGrafter"/>
</dbReference>
<gene>
    <name evidence="5" type="ORF">ICN82_11760</name>
</gene>
<evidence type="ECO:0000256" key="3">
    <source>
        <dbReference type="ARBA" id="ARBA00023002"/>
    </source>
</evidence>
<keyword evidence="3" id="KW-0560">Oxidoreductase</keyword>
<reference evidence="5" key="1">
    <citation type="submission" date="2020-09" db="EMBL/GenBank/DDBJ databases">
        <title>A novel bacterium of genus Mangrovicoccus, isolated from South China Sea.</title>
        <authorList>
            <person name="Huang H."/>
            <person name="Mo K."/>
            <person name="Hu Y."/>
        </authorList>
    </citation>
    <scope>NUCLEOTIDE SEQUENCE</scope>
    <source>
        <strain evidence="5">HB182678</strain>
    </source>
</reference>
<comment type="cofactor">
    <cofactor evidence="1">
        <name>FMN</name>
        <dbReference type="ChEBI" id="CHEBI:58210"/>
    </cofactor>
</comment>
<comment type="similarity">
    <text evidence="2">Belongs to the NADH:flavin oxidoreductase/NADH oxidase family.</text>
</comment>
<evidence type="ECO:0000313" key="6">
    <source>
        <dbReference type="Proteomes" id="UP000609121"/>
    </source>
</evidence>
<dbReference type="PANTHER" id="PTHR22893:SF91">
    <property type="entry name" value="NADPH DEHYDROGENASE 2-RELATED"/>
    <property type="match status" value="1"/>
</dbReference>
<accession>A0A8J7D033</accession>
<dbReference type="Proteomes" id="UP000609121">
    <property type="component" value="Unassembled WGS sequence"/>
</dbReference>
<dbReference type="Pfam" id="PF00724">
    <property type="entry name" value="Oxidored_FMN"/>
    <property type="match status" value="1"/>
</dbReference>
<dbReference type="SUPFAM" id="SSF51395">
    <property type="entry name" value="FMN-linked oxidoreductases"/>
    <property type="match status" value="1"/>
</dbReference>
<keyword evidence="6" id="KW-1185">Reference proteome</keyword>
<evidence type="ECO:0000313" key="5">
    <source>
        <dbReference type="EMBL" id="MBE3638878.1"/>
    </source>
</evidence>